<proteinExistence type="predicted"/>
<accession>A0AAV4LGU0</accession>
<keyword evidence="2" id="KW-1185">Reference proteome</keyword>
<name>A0AAV4LGU0_9BACL</name>
<dbReference type="AlphaFoldDB" id="A0AAV4LGU0"/>
<organism evidence="1 2">
    <name type="scientific">Collibacillus ludicampi</name>
    <dbReference type="NCBI Taxonomy" id="2771369"/>
    <lineage>
        <taxon>Bacteria</taxon>
        <taxon>Bacillati</taxon>
        <taxon>Bacillota</taxon>
        <taxon>Bacilli</taxon>
        <taxon>Bacillales</taxon>
        <taxon>Alicyclobacillaceae</taxon>
        <taxon>Collibacillus</taxon>
    </lineage>
</organism>
<evidence type="ECO:0000313" key="1">
    <source>
        <dbReference type="EMBL" id="GIM47017.1"/>
    </source>
</evidence>
<dbReference type="EMBL" id="BOQE01000001">
    <property type="protein sequence ID" value="GIM47017.1"/>
    <property type="molecule type" value="Genomic_DNA"/>
</dbReference>
<comment type="caution">
    <text evidence="1">The sequence shown here is derived from an EMBL/GenBank/DDBJ whole genome shotgun (WGS) entry which is preliminary data.</text>
</comment>
<protein>
    <submittedName>
        <fullName evidence="1">Uncharacterized protein</fullName>
    </submittedName>
</protein>
<dbReference type="RefSeq" id="WP_282200042.1">
    <property type="nucleotide sequence ID" value="NZ_BOQE01000001.1"/>
</dbReference>
<gene>
    <name evidence="1" type="ORF">DNHGIG_25660</name>
</gene>
<evidence type="ECO:0000313" key="2">
    <source>
        <dbReference type="Proteomes" id="UP001057291"/>
    </source>
</evidence>
<sequence length="89" mass="9874">MDYETLGREIGALVNEKNAAYGDSFAKCGEFLKLLYPDGIQPEQYTDALCLVRIFDKQMRIATNKGAFSESPYRDIVGYGLLGVAKDEA</sequence>
<reference evidence="1" key="1">
    <citation type="journal article" date="2023" name="Int. J. Syst. Evol. Microbiol.">
        <title>Collibacillus ludicampi gen. nov., sp. nov., a new soil bacterium of the family Alicyclobacillaceae.</title>
        <authorList>
            <person name="Jojima T."/>
            <person name="Ioku Y."/>
            <person name="Fukuta Y."/>
            <person name="Shirasaka N."/>
            <person name="Matsumura Y."/>
            <person name="Mori M."/>
        </authorList>
    </citation>
    <scope>NUCLEOTIDE SEQUENCE</scope>
    <source>
        <strain evidence="1">TP075</strain>
    </source>
</reference>
<dbReference type="Proteomes" id="UP001057291">
    <property type="component" value="Unassembled WGS sequence"/>
</dbReference>